<dbReference type="Proteomes" id="UP000254978">
    <property type="component" value="Unassembled WGS sequence"/>
</dbReference>
<dbReference type="SUPFAM" id="SSF54593">
    <property type="entry name" value="Glyoxalase/Bleomycin resistance protein/Dihydroxybiphenyl dioxygenase"/>
    <property type="match status" value="1"/>
</dbReference>
<name>A0A378TC07_9MYCO</name>
<gene>
    <name evidence="3" type="ORF">NCTC10821_01870</name>
</gene>
<keyword evidence="3" id="KW-0223">Dioxygenase</keyword>
<dbReference type="PROSITE" id="PS51819">
    <property type="entry name" value="VOC"/>
    <property type="match status" value="1"/>
</dbReference>
<dbReference type="InterPro" id="IPR004360">
    <property type="entry name" value="Glyas_Fos-R_dOase_dom"/>
</dbReference>
<dbReference type="OrthoDB" id="5242506at2"/>
<dbReference type="Gene3D" id="3.10.180.10">
    <property type="entry name" value="2,3-Dihydroxybiphenyl 1,2-Dioxygenase, domain 1"/>
    <property type="match status" value="1"/>
</dbReference>
<evidence type="ECO:0000259" key="2">
    <source>
        <dbReference type="PROSITE" id="PS51819"/>
    </source>
</evidence>
<evidence type="ECO:0000313" key="3">
    <source>
        <dbReference type="EMBL" id="STZ58358.1"/>
    </source>
</evidence>
<dbReference type="Pfam" id="PF00903">
    <property type="entry name" value="Glyoxalase"/>
    <property type="match status" value="1"/>
</dbReference>
<dbReference type="RefSeq" id="WP_115278230.1">
    <property type="nucleotide sequence ID" value="NZ_AP022600.1"/>
</dbReference>
<feature type="region of interest" description="Disordered" evidence="1">
    <location>
        <begin position="123"/>
        <end position="143"/>
    </location>
</feature>
<dbReference type="PANTHER" id="PTHR35006">
    <property type="entry name" value="GLYOXALASE FAMILY PROTEIN (AFU_ORTHOLOGUE AFUA_5G14830)"/>
    <property type="match status" value="1"/>
</dbReference>
<dbReference type="EMBL" id="UGQT01000001">
    <property type="protein sequence ID" value="STZ58358.1"/>
    <property type="molecule type" value="Genomic_DNA"/>
</dbReference>
<organism evidence="3 4">
    <name type="scientific">Mycolicibacterium tokaiense</name>
    <dbReference type="NCBI Taxonomy" id="39695"/>
    <lineage>
        <taxon>Bacteria</taxon>
        <taxon>Bacillati</taxon>
        <taxon>Actinomycetota</taxon>
        <taxon>Actinomycetes</taxon>
        <taxon>Mycobacteriales</taxon>
        <taxon>Mycobacteriaceae</taxon>
        <taxon>Mycolicibacterium</taxon>
    </lineage>
</organism>
<dbReference type="InterPro" id="IPR037523">
    <property type="entry name" value="VOC_core"/>
</dbReference>
<keyword evidence="4" id="KW-1185">Reference proteome</keyword>
<proteinExistence type="predicted"/>
<feature type="domain" description="VOC" evidence="2">
    <location>
        <begin position="1"/>
        <end position="123"/>
    </location>
</feature>
<dbReference type="CDD" id="cd07262">
    <property type="entry name" value="VOC_like"/>
    <property type="match status" value="1"/>
</dbReference>
<evidence type="ECO:0000256" key="1">
    <source>
        <dbReference type="SAM" id="MobiDB-lite"/>
    </source>
</evidence>
<evidence type="ECO:0000313" key="4">
    <source>
        <dbReference type="Proteomes" id="UP000254978"/>
    </source>
</evidence>
<dbReference type="GO" id="GO:0051213">
    <property type="term" value="F:dioxygenase activity"/>
    <property type="evidence" value="ECO:0007669"/>
    <property type="project" value="UniProtKB-KW"/>
</dbReference>
<dbReference type="AlphaFoldDB" id="A0A378TC07"/>
<reference evidence="3 4" key="1">
    <citation type="submission" date="2018-06" db="EMBL/GenBank/DDBJ databases">
        <authorList>
            <consortium name="Pathogen Informatics"/>
            <person name="Doyle S."/>
        </authorList>
    </citation>
    <scope>NUCLEOTIDE SEQUENCE [LARGE SCALE GENOMIC DNA]</scope>
    <source>
        <strain evidence="3 4">NCTC10821</strain>
    </source>
</reference>
<accession>A0A378TC07</accession>
<keyword evidence="3" id="KW-0560">Oxidoreductase</keyword>
<dbReference type="InterPro" id="IPR029068">
    <property type="entry name" value="Glyas_Bleomycin-R_OHBP_Dase"/>
</dbReference>
<dbReference type="PANTHER" id="PTHR35006:SF2">
    <property type="entry name" value="GLYOXALASE FAMILY PROTEIN (AFU_ORTHOLOGUE AFUA_5G14830)"/>
    <property type="match status" value="1"/>
</dbReference>
<protein>
    <submittedName>
        <fullName evidence="3">Glyoxalase/bleomycin resistance protein/dioxygenase</fullName>
    </submittedName>
</protein>
<sequence>MIDHFGINCSDWPKSQEFYDGVLRVLGYSRQMDVGEAVGYGTEGHPTFWIADAGAGDVTGPNRETHIAFAASSAADVQAFFRTALALGAEPLHEPRLWPEYHEKYYGAFVRDPDGNNVEAVFHGGGPADHGDTHGSLGPNSYA</sequence>